<proteinExistence type="predicted"/>
<sequence length="214" mass="23646">MIFNPIVPKIEPVPVSWLTFSSPKSFTLAVNNTTKNWDGALEYSTNTKDWSVWDGITTLSSVNNKLYIRGTGNTKITDGYNNRWILSGSNISCIGNIETLLDHQTVHNGQHPIMAMNCYAYMFNSCKSLTTAPELPATTLADNCYSSMFSECSKIKLSATKTGTYTQEYRIPTSGTGTNATNALYYMFYSTGGTFKGTPTINTTYYLDSSITIV</sequence>
<protein>
    <submittedName>
        <fullName evidence="1">Uncharacterized protein</fullName>
    </submittedName>
</protein>
<dbReference type="EMBL" id="BK032799">
    <property type="protein sequence ID" value="DAF60906.1"/>
    <property type="molecule type" value="Genomic_DNA"/>
</dbReference>
<reference evidence="1" key="1">
    <citation type="journal article" date="2021" name="Proc. Natl. Acad. Sci. U.S.A.">
        <title>A Catalog of Tens of Thousands of Viruses from Human Metagenomes Reveals Hidden Associations with Chronic Diseases.</title>
        <authorList>
            <person name="Tisza M.J."/>
            <person name="Buck C.B."/>
        </authorList>
    </citation>
    <scope>NUCLEOTIDE SEQUENCE</scope>
    <source>
        <strain evidence="1">CteEQ43</strain>
    </source>
</reference>
<evidence type="ECO:0000313" key="1">
    <source>
        <dbReference type="EMBL" id="DAF60906.1"/>
    </source>
</evidence>
<name>A0A8S5TDR6_9CAUD</name>
<accession>A0A8S5TDR6</accession>
<organism evidence="1">
    <name type="scientific">Siphoviridae sp. cteEQ43</name>
    <dbReference type="NCBI Taxonomy" id="2827905"/>
    <lineage>
        <taxon>Viruses</taxon>
        <taxon>Duplodnaviria</taxon>
        <taxon>Heunggongvirae</taxon>
        <taxon>Uroviricota</taxon>
        <taxon>Caudoviricetes</taxon>
    </lineage>
</organism>